<keyword evidence="4" id="KW-0732">Signal</keyword>
<dbReference type="GO" id="GO:0046872">
    <property type="term" value="F:metal ion binding"/>
    <property type="evidence" value="ECO:0007669"/>
    <property type="project" value="UniProtKB-KW"/>
</dbReference>
<evidence type="ECO:0000256" key="4">
    <source>
        <dbReference type="ARBA" id="ARBA00022729"/>
    </source>
</evidence>
<sequence>MNHDEQNFSNKFISLKIFGRYCRNSEKMFYAHGEDGLIEELPERTPLLPTAPIDPNGFRDSRPPAWRRYIQVQMKVPRVQTITGILLGLLLLAMILMLVAEAIREAREPDPFLVQYSTSPQPFTGLIYMQSKDFQQAWMEGEGLVAYRKNLEKMLVENGVVPNKRSPSSLLQKFQKGDVDIQGLQDCALIVEHMKKALGGCIDTALLPDHCLPDTPNLCNASYPYRTFNGSCNNVRHPDWGMTSTAFRRLVRPQYADGASSPRISAAGVELPNARLLSNELYTHHSRPRCNCTVLTLYFGLFLDHDIIRISSKTGHKGAPISCCHPDIIENPSLLHPECMAIGIPQDDPFFGPLGVRCMDFVRSTPTPGECPGEREQMNIVTSFLDASGVYGSLYAKNNFLRSFKDGQMRVCWMNDTEMLPQAHHLSYQCGFPQRDQFCFKAGDMRANEQVELTALHTVWMREHNQVAMRLHSINPQWNDEKLFQESRRIVIAKLQHIAFNEFLPLLLGPEILKQHHLDIDPQKGFRGYEPEKDPSIFNVFGAAAFRVGHSLIESMLDLIGPDYTSQRQIPLHTAFLNPHIFYEKGIDLLLRGLVREKAATVDSYISDEVRNRLFQPHNGHYGMDLAAIGIQRGRDHGLPGYSRWRKYCNLTEVNSWEDLFKVMDSEHVQRLRKVYDSVEDIDLVPAALSENHLPSAMVGPVHACLIAKQFHHIRYGDRFWFETKDQLAELYKSSMARLLCDNSDRIEEIQKWALRSISKENPVVKCDKIPEVNLKIWKNHRTFRSYCHDHLWKDKKSTIHCCVN</sequence>
<dbReference type="AlphaFoldDB" id="A0AAV4QUG2"/>
<organism evidence="7 8">
    <name type="scientific">Caerostris extrusa</name>
    <name type="common">Bark spider</name>
    <name type="synonym">Caerostris bankana</name>
    <dbReference type="NCBI Taxonomy" id="172846"/>
    <lineage>
        <taxon>Eukaryota</taxon>
        <taxon>Metazoa</taxon>
        <taxon>Ecdysozoa</taxon>
        <taxon>Arthropoda</taxon>
        <taxon>Chelicerata</taxon>
        <taxon>Arachnida</taxon>
        <taxon>Araneae</taxon>
        <taxon>Araneomorphae</taxon>
        <taxon>Entelegynae</taxon>
        <taxon>Araneoidea</taxon>
        <taxon>Araneidae</taxon>
        <taxon>Caerostris</taxon>
    </lineage>
</organism>
<dbReference type="InterPro" id="IPR010255">
    <property type="entry name" value="Haem_peroxidase_sf"/>
</dbReference>
<dbReference type="PROSITE" id="PS50292">
    <property type="entry name" value="PEROXIDASE_3"/>
    <property type="match status" value="1"/>
</dbReference>
<keyword evidence="6" id="KW-1133">Transmembrane helix</keyword>
<evidence type="ECO:0000256" key="2">
    <source>
        <dbReference type="ARBA" id="ARBA00022525"/>
    </source>
</evidence>
<dbReference type="Pfam" id="PF03098">
    <property type="entry name" value="An_peroxidase"/>
    <property type="match status" value="1"/>
</dbReference>
<evidence type="ECO:0000313" key="8">
    <source>
        <dbReference type="Proteomes" id="UP001054945"/>
    </source>
</evidence>
<accession>A0AAV4QUG2</accession>
<dbReference type="PANTHER" id="PTHR11475">
    <property type="entry name" value="OXIDASE/PEROXIDASE"/>
    <property type="match status" value="1"/>
</dbReference>
<keyword evidence="3 7" id="KW-0575">Peroxidase</keyword>
<keyword evidence="5" id="KW-0349">Heme</keyword>
<gene>
    <name evidence="7" type="primary">Pxd</name>
    <name evidence="7" type="ORF">CEXT_612781</name>
</gene>
<feature type="transmembrane region" description="Helical" evidence="6">
    <location>
        <begin position="81"/>
        <end position="100"/>
    </location>
</feature>
<proteinExistence type="predicted"/>
<keyword evidence="2" id="KW-0964">Secreted</keyword>
<keyword evidence="3 7" id="KW-0560">Oxidoreductase</keyword>
<evidence type="ECO:0000256" key="6">
    <source>
        <dbReference type="SAM" id="Phobius"/>
    </source>
</evidence>
<dbReference type="PANTHER" id="PTHR11475:SF134">
    <property type="entry name" value="LD42267P"/>
    <property type="match status" value="1"/>
</dbReference>
<dbReference type="EMBL" id="BPLR01006690">
    <property type="protein sequence ID" value="GIY11762.1"/>
    <property type="molecule type" value="Genomic_DNA"/>
</dbReference>
<comment type="subcellular location">
    <subcellularLocation>
        <location evidence="1">Secreted</location>
    </subcellularLocation>
</comment>
<dbReference type="InterPro" id="IPR037120">
    <property type="entry name" value="Haem_peroxidase_sf_animal"/>
</dbReference>
<evidence type="ECO:0000256" key="5">
    <source>
        <dbReference type="PIRSR" id="PIRSR619791-2"/>
    </source>
</evidence>
<dbReference type="PRINTS" id="PR00457">
    <property type="entry name" value="ANPEROXIDASE"/>
</dbReference>
<protein>
    <submittedName>
        <fullName evidence="7">Peroxidase</fullName>
    </submittedName>
</protein>
<keyword evidence="5" id="KW-0479">Metal-binding</keyword>
<dbReference type="CDD" id="cd09823">
    <property type="entry name" value="peroxinectin_like"/>
    <property type="match status" value="1"/>
</dbReference>
<evidence type="ECO:0000256" key="3">
    <source>
        <dbReference type="ARBA" id="ARBA00022559"/>
    </source>
</evidence>
<feature type="binding site" description="axial binding residue" evidence="5">
    <location>
        <position position="550"/>
    </location>
    <ligand>
        <name>heme b</name>
        <dbReference type="ChEBI" id="CHEBI:60344"/>
    </ligand>
    <ligandPart>
        <name>Fe</name>
        <dbReference type="ChEBI" id="CHEBI:18248"/>
    </ligandPart>
</feature>
<keyword evidence="6" id="KW-0472">Membrane</keyword>
<dbReference type="GO" id="GO:0004601">
    <property type="term" value="F:peroxidase activity"/>
    <property type="evidence" value="ECO:0007669"/>
    <property type="project" value="UniProtKB-KW"/>
</dbReference>
<keyword evidence="6" id="KW-0812">Transmembrane</keyword>
<dbReference type="GO" id="GO:0006979">
    <property type="term" value="P:response to oxidative stress"/>
    <property type="evidence" value="ECO:0007669"/>
    <property type="project" value="InterPro"/>
</dbReference>
<dbReference type="FunFam" id="1.10.640.10:FF:000003">
    <property type="entry name" value="chorion peroxidase"/>
    <property type="match status" value="1"/>
</dbReference>
<dbReference type="Gene3D" id="1.10.640.10">
    <property type="entry name" value="Haem peroxidase domain superfamily, animal type"/>
    <property type="match status" value="1"/>
</dbReference>
<keyword evidence="8" id="KW-1185">Reference proteome</keyword>
<keyword evidence="5" id="KW-0408">Iron</keyword>
<evidence type="ECO:0000313" key="7">
    <source>
        <dbReference type="EMBL" id="GIY11762.1"/>
    </source>
</evidence>
<dbReference type="InterPro" id="IPR019791">
    <property type="entry name" value="Haem_peroxidase_animal"/>
</dbReference>
<dbReference type="SUPFAM" id="SSF48113">
    <property type="entry name" value="Heme-dependent peroxidases"/>
    <property type="match status" value="1"/>
</dbReference>
<dbReference type="GO" id="GO:0005576">
    <property type="term" value="C:extracellular region"/>
    <property type="evidence" value="ECO:0007669"/>
    <property type="project" value="UniProtKB-SubCell"/>
</dbReference>
<comment type="caution">
    <text evidence="7">The sequence shown here is derived from an EMBL/GenBank/DDBJ whole genome shotgun (WGS) entry which is preliminary data.</text>
</comment>
<reference evidence="7 8" key="1">
    <citation type="submission" date="2021-06" db="EMBL/GenBank/DDBJ databases">
        <title>Caerostris extrusa draft genome.</title>
        <authorList>
            <person name="Kono N."/>
            <person name="Arakawa K."/>
        </authorList>
    </citation>
    <scope>NUCLEOTIDE SEQUENCE [LARGE SCALE GENOMIC DNA]</scope>
</reference>
<dbReference type="GO" id="GO:0020037">
    <property type="term" value="F:heme binding"/>
    <property type="evidence" value="ECO:0007669"/>
    <property type="project" value="InterPro"/>
</dbReference>
<name>A0AAV4QUG2_CAEEX</name>
<evidence type="ECO:0000256" key="1">
    <source>
        <dbReference type="ARBA" id="ARBA00004613"/>
    </source>
</evidence>
<dbReference type="Proteomes" id="UP001054945">
    <property type="component" value="Unassembled WGS sequence"/>
</dbReference>